<evidence type="ECO:0000313" key="6">
    <source>
        <dbReference type="Proteomes" id="UP000295748"/>
    </source>
</evidence>
<evidence type="ECO:0000313" key="5">
    <source>
        <dbReference type="EMBL" id="QBR88103.1"/>
    </source>
</evidence>
<keyword evidence="4" id="KW-0808">Transferase</keyword>
<proteinExistence type="inferred from homology"/>
<keyword evidence="3" id="KW-0328">Glycosyltransferase</keyword>
<organism evidence="5 6">
    <name type="scientific">Microbacterium wangchenii</name>
    <dbReference type="NCBI Taxonomy" id="2541726"/>
    <lineage>
        <taxon>Bacteria</taxon>
        <taxon>Bacillati</taxon>
        <taxon>Actinomycetota</taxon>
        <taxon>Actinomycetes</taxon>
        <taxon>Micrococcales</taxon>
        <taxon>Microbacteriaceae</taxon>
        <taxon>Microbacterium</taxon>
    </lineage>
</organism>
<reference evidence="5 6" key="1">
    <citation type="submission" date="2019-03" db="EMBL/GenBank/DDBJ databases">
        <authorList>
            <person name="Dong K."/>
        </authorList>
    </citation>
    <scope>NUCLEOTIDE SEQUENCE [LARGE SCALE GENOMIC DNA]</scope>
    <source>
        <strain evidence="6">dk512</strain>
    </source>
</reference>
<protein>
    <submittedName>
        <fullName evidence="5">Glycosyltransferase family 2 protein</fullName>
    </submittedName>
</protein>
<dbReference type="Pfam" id="PF13641">
    <property type="entry name" value="Glyco_tranf_2_3"/>
    <property type="match status" value="1"/>
</dbReference>
<dbReference type="SUPFAM" id="SSF53448">
    <property type="entry name" value="Nucleotide-diphospho-sugar transferases"/>
    <property type="match status" value="1"/>
</dbReference>
<dbReference type="EMBL" id="CP038266">
    <property type="protein sequence ID" value="QBR88103.1"/>
    <property type="molecule type" value="Genomic_DNA"/>
</dbReference>
<evidence type="ECO:0000256" key="1">
    <source>
        <dbReference type="ARBA" id="ARBA00004776"/>
    </source>
</evidence>
<dbReference type="InterPro" id="IPR029044">
    <property type="entry name" value="Nucleotide-diphossugar_trans"/>
</dbReference>
<dbReference type="PANTHER" id="PTHR43179:SF12">
    <property type="entry name" value="GALACTOFURANOSYLTRANSFERASE GLFT2"/>
    <property type="match status" value="1"/>
</dbReference>
<dbReference type="PANTHER" id="PTHR43179">
    <property type="entry name" value="RHAMNOSYLTRANSFERASE WBBL"/>
    <property type="match status" value="1"/>
</dbReference>
<dbReference type="Proteomes" id="UP000295748">
    <property type="component" value="Chromosome"/>
</dbReference>
<sequence length="341" mass="37054">MILRILPARVGDAVVRDILRDADDQRSVTIADRLPLILRHRNSLRPPPGLPAMTAYAALIIAYRRRDLVNGVLARLATQSQPPAAVVIVDNAGDLGEVEIPPGLRGLVQVVTRADNPGYGAAVNEARRAVRDSVPALLVLTHDAEFDVHLAERLSETLASAPDIGAAGPVLRRVSDPGTIFSAGGRLTRGGRATHVTREPDTRVSDVDWLDGAIVMFRLDALDAVGGVDEEYFLYFEDVDTSWRLARAGWRTVIDRDAHGAQEPGEHPVYLGMRNMARFAHRAGIPRWSRGAAALRRLSEVSVSSLLRRRPAGLTDGWRGWRDGLHGVSGKPAERGDDGGR</sequence>
<dbReference type="Gene3D" id="3.90.550.10">
    <property type="entry name" value="Spore Coat Polysaccharide Biosynthesis Protein SpsA, Chain A"/>
    <property type="match status" value="1"/>
</dbReference>
<name>A0ABX5SPN0_9MICO</name>
<gene>
    <name evidence="5" type="ORF">E4K62_04965</name>
</gene>
<comment type="similarity">
    <text evidence="2">Belongs to the glycosyltransferase 2 family.</text>
</comment>
<keyword evidence="6" id="KW-1185">Reference proteome</keyword>
<evidence type="ECO:0000256" key="4">
    <source>
        <dbReference type="ARBA" id="ARBA00022679"/>
    </source>
</evidence>
<accession>A0ABX5SPN0</accession>
<comment type="pathway">
    <text evidence="1">Cell wall biogenesis; cell wall polysaccharide biosynthesis.</text>
</comment>
<evidence type="ECO:0000256" key="2">
    <source>
        <dbReference type="ARBA" id="ARBA00006739"/>
    </source>
</evidence>
<evidence type="ECO:0000256" key="3">
    <source>
        <dbReference type="ARBA" id="ARBA00022676"/>
    </source>
</evidence>